<name>A0AAN8MPL5_9PEZI</name>
<proteinExistence type="predicted"/>
<keyword evidence="1" id="KW-0472">Membrane</keyword>
<keyword evidence="1" id="KW-1133">Transmembrane helix</keyword>
<evidence type="ECO:0000313" key="3">
    <source>
        <dbReference type="Proteomes" id="UP001313282"/>
    </source>
</evidence>
<comment type="caution">
    <text evidence="2">The sequence shown here is derived from an EMBL/GenBank/DDBJ whole genome shotgun (WGS) entry which is preliminary data.</text>
</comment>
<evidence type="ECO:0000313" key="2">
    <source>
        <dbReference type="EMBL" id="KAK6342501.1"/>
    </source>
</evidence>
<reference evidence="2 3" key="1">
    <citation type="submission" date="2019-10" db="EMBL/GenBank/DDBJ databases">
        <authorList>
            <person name="Palmer J.M."/>
        </authorList>
    </citation>
    <scope>NUCLEOTIDE SEQUENCE [LARGE SCALE GENOMIC DNA]</scope>
    <source>
        <strain evidence="2 3">TWF718</strain>
    </source>
</reference>
<dbReference type="Proteomes" id="UP001313282">
    <property type="component" value="Unassembled WGS sequence"/>
</dbReference>
<protein>
    <submittedName>
        <fullName evidence="2">Uncharacterized protein</fullName>
    </submittedName>
</protein>
<accession>A0AAN8MPL5</accession>
<keyword evidence="3" id="KW-1185">Reference proteome</keyword>
<sequence length="88" mass="9929">MIPQIFQTAFRSTTMWSTTRIVAEKAAAPVQVRAYSSLQPQPSAPKTFTLFGTEYSRKRVYTIAGLVLLADMAIFDYYYFFASKKGAN</sequence>
<feature type="transmembrane region" description="Helical" evidence="1">
    <location>
        <begin position="60"/>
        <end position="80"/>
    </location>
</feature>
<dbReference type="EMBL" id="JAVHNR010000005">
    <property type="protein sequence ID" value="KAK6342501.1"/>
    <property type="molecule type" value="Genomic_DNA"/>
</dbReference>
<organism evidence="2 3">
    <name type="scientific">Orbilia javanica</name>
    <dbReference type="NCBI Taxonomy" id="47235"/>
    <lineage>
        <taxon>Eukaryota</taxon>
        <taxon>Fungi</taxon>
        <taxon>Dikarya</taxon>
        <taxon>Ascomycota</taxon>
        <taxon>Pezizomycotina</taxon>
        <taxon>Orbiliomycetes</taxon>
        <taxon>Orbiliales</taxon>
        <taxon>Orbiliaceae</taxon>
        <taxon>Orbilia</taxon>
    </lineage>
</organism>
<evidence type="ECO:0000256" key="1">
    <source>
        <dbReference type="SAM" id="Phobius"/>
    </source>
</evidence>
<dbReference type="AlphaFoldDB" id="A0AAN8MPL5"/>
<gene>
    <name evidence="2" type="ORF">TWF718_007904</name>
</gene>
<keyword evidence="1" id="KW-0812">Transmembrane</keyword>